<dbReference type="CDD" id="cd23659">
    <property type="entry name" value="USP_At3g01520-like"/>
    <property type="match status" value="1"/>
</dbReference>
<protein>
    <recommendedName>
        <fullName evidence="1">UspA domain-containing protein</fullName>
    </recommendedName>
</protein>
<organism evidence="2 3">
    <name type="scientific">Tegillarca granosa</name>
    <name type="common">Malaysian cockle</name>
    <name type="synonym">Anadara granosa</name>
    <dbReference type="NCBI Taxonomy" id="220873"/>
    <lineage>
        <taxon>Eukaryota</taxon>
        <taxon>Metazoa</taxon>
        <taxon>Spiralia</taxon>
        <taxon>Lophotrochozoa</taxon>
        <taxon>Mollusca</taxon>
        <taxon>Bivalvia</taxon>
        <taxon>Autobranchia</taxon>
        <taxon>Pteriomorphia</taxon>
        <taxon>Arcoida</taxon>
        <taxon>Arcoidea</taxon>
        <taxon>Arcidae</taxon>
        <taxon>Tegillarca</taxon>
    </lineage>
</organism>
<dbReference type="InterPro" id="IPR006016">
    <property type="entry name" value="UspA"/>
</dbReference>
<keyword evidence="3" id="KW-1185">Reference proteome</keyword>
<evidence type="ECO:0000313" key="2">
    <source>
        <dbReference type="EMBL" id="KAJ8312657.1"/>
    </source>
</evidence>
<comment type="caution">
    <text evidence="2">The sequence shown here is derived from an EMBL/GenBank/DDBJ whole genome shotgun (WGS) entry which is preliminary data.</text>
</comment>
<dbReference type="Pfam" id="PF00582">
    <property type="entry name" value="Usp"/>
    <property type="match status" value="1"/>
</dbReference>
<dbReference type="Gene3D" id="3.40.50.620">
    <property type="entry name" value="HUPs"/>
    <property type="match status" value="1"/>
</dbReference>
<accession>A0ABQ9F9Y2</accession>
<evidence type="ECO:0000313" key="3">
    <source>
        <dbReference type="Proteomes" id="UP001217089"/>
    </source>
</evidence>
<evidence type="ECO:0000259" key="1">
    <source>
        <dbReference type="Pfam" id="PF00582"/>
    </source>
</evidence>
<gene>
    <name evidence="2" type="ORF">KUTeg_010030</name>
</gene>
<dbReference type="SUPFAM" id="SSF52402">
    <property type="entry name" value="Adenine nucleotide alpha hydrolases-like"/>
    <property type="match status" value="1"/>
</dbReference>
<dbReference type="InterPro" id="IPR006015">
    <property type="entry name" value="Universal_stress_UspA"/>
</dbReference>
<dbReference type="PANTHER" id="PTHR46989:SF3">
    <property type="entry name" value="USPA DOMAIN-CONTAINING PROTEIN"/>
    <property type="match status" value="1"/>
</dbReference>
<dbReference type="PRINTS" id="PR01438">
    <property type="entry name" value="UNVRSLSTRESS"/>
</dbReference>
<dbReference type="InterPro" id="IPR014729">
    <property type="entry name" value="Rossmann-like_a/b/a_fold"/>
</dbReference>
<reference evidence="2 3" key="1">
    <citation type="submission" date="2022-12" db="EMBL/GenBank/DDBJ databases">
        <title>Chromosome-level genome of Tegillarca granosa.</title>
        <authorList>
            <person name="Kim J."/>
        </authorList>
    </citation>
    <scope>NUCLEOTIDE SEQUENCE [LARGE SCALE GENOMIC DNA]</scope>
    <source>
        <strain evidence="2">Teg-2019</strain>
        <tissue evidence="2">Adductor muscle</tissue>
    </source>
</reference>
<proteinExistence type="predicted"/>
<sequence length="169" mass="19045">MVYNDEMADSTAAAQRTVIIAIDDSEFSMYAFDFYVEHIHREKDNIVLVHVPEFHSIVQAPALLTDPNVVSELIKEEEAGIKKLINKFSDKMKAAKLGGKVKQMVGKVGEAIIEASKEEHADFIVVGTRGMGTIRRTFLGSISDYCLHHSNVPVFVCCHRDHHQKHHHH</sequence>
<dbReference type="Proteomes" id="UP001217089">
    <property type="component" value="Unassembled WGS sequence"/>
</dbReference>
<dbReference type="EMBL" id="JARBDR010000440">
    <property type="protein sequence ID" value="KAJ8312657.1"/>
    <property type="molecule type" value="Genomic_DNA"/>
</dbReference>
<feature type="domain" description="UspA" evidence="1">
    <location>
        <begin position="16"/>
        <end position="156"/>
    </location>
</feature>
<name>A0ABQ9F9Y2_TEGGR</name>
<dbReference type="PANTHER" id="PTHR46989">
    <property type="entry name" value="USP DOMAIN-CONTAINING PROTEIN"/>
    <property type="match status" value="1"/>
</dbReference>